<dbReference type="Proteomes" id="UP000824189">
    <property type="component" value="Unassembled WGS sequence"/>
</dbReference>
<name>A0A9D1RZ07_9CORY</name>
<comment type="caution">
    <text evidence="1">The sequence shown here is derived from an EMBL/GenBank/DDBJ whole genome shotgun (WGS) entry which is preliminary data.</text>
</comment>
<evidence type="ECO:0000313" key="1">
    <source>
        <dbReference type="EMBL" id="HIW96220.1"/>
    </source>
</evidence>
<sequence length="237" mass="24015">MADLLWRVDCIGCGRVVGADASWDGATPLRASSTTFGKHLCVECGAELALPWQRWDPAVAAVPVLAAGAYGGVRRALIIEAKERLRPAAQAVAGRVLAAGIHHAVGCGLITDPRLEPVAMVPAPTRAAMARARGGDVVTAVCREAAGVLPGLEVVPTLQLDEAVRDSVGLGKAARRANVAGAVRVDPVAASRLRRFGEGRVVLVDDVCTTGATLAQSALALAASGVAVAAGLVLAGA</sequence>
<dbReference type="Gene3D" id="3.40.50.2020">
    <property type="match status" value="1"/>
</dbReference>
<protein>
    <submittedName>
        <fullName evidence="1">ComF family protein</fullName>
    </submittedName>
</protein>
<accession>A0A9D1RZ07</accession>
<dbReference type="SUPFAM" id="SSF53271">
    <property type="entry name" value="PRTase-like"/>
    <property type="match status" value="1"/>
</dbReference>
<evidence type="ECO:0000313" key="2">
    <source>
        <dbReference type="Proteomes" id="UP000824189"/>
    </source>
</evidence>
<dbReference type="PANTHER" id="PTHR47505:SF1">
    <property type="entry name" value="DNA UTILIZATION PROTEIN YHGH"/>
    <property type="match status" value="1"/>
</dbReference>
<reference evidence="1" key="2">
    <citation type="submission" date="2021-04" db="EMBL/GenBank/DDBJ databases">
        <authorList>
            <person name="Gilroy R."/>
        </authorList>
    </citation>
    <scope>NUCLEOTIDE SEQUENCE</scope>
    <source>
        <strain evidence="1">4376</strain>
    </source>
</reference>
<dbReference type="InterPro" id="IPR029057">
    <property type="entry name" value="PRTase-like"/>
</dbReference>
<organism evidence="1 2">
    <name type="scientific">Candidatus Corynebacterium gallistercoris</name>
    <dbReference type="NCBI Taxonomy" id="2838530"/>
    <lineage>
        <taxon>Bacteria</taxon>
        <taxon>Bacillati</taxon>
        <taxon>Actinomycetota</taxon>
        <taxon>Actinomycetes</taxon>
        <taxon>Mycobacteriales</taxon>
        <taxon>Corynebacteriaceae</taxon>
        <taxon>Corynebacterium</taxon>
    </lineage>
</organism>
<gene>
    <name evidence="1" type="ORF">H9867_07040</name>
</gene>
<dbReference type="AlphaFoldDB" id="A0A9D1RZ07"/>
<reference evidence="1" key="1">
    <citation type="journal article" date="2021" name="PeerJ">
        <title>Extensive microbial diversity within the chicken gut microbiome revealed by metagenomics and culture.</title>
        <authorList>
            <person name="Gilroy R."/>
            <person name="Ravi A."/>
            <person name="Getino M."/>
            <person name="Pursley I."/>
            <person name="Horton D.L."/>
            <person name="Alikhan N.F."/>
            <person name="Baker D."/>
            <person name="Gharbi K."/>
            <person name="Hall N."/>
            <person name="Watson M."/>
            <person name="Adriaenssens E.M."/>
            <person name="Foster-Nyarko E."/>
            <person name="Jarju S."/>
            <person name="Secka A."/>
            <person name="Antonio M."/>
            <person name="Oren A."/>
            <person name="Chaudhuri R.R."/>
            <person name="La Ragione R."/>
            <person name="Hildebrand F."/>
            <person name="Pallen M.J."/>
        </authorList>
    </citation>
    <scope>NUCLEOTIDE SEQUENCE</scope>
    <source>
        <strain evidence="1">4376</strain>
    </source>
</reference>
<dbReference type="PANTHER" id="PTHR47505">
    <property type="entry name" value="DNA UTILIZATION PROTEIN YHGH"/>
    <property type="match status" value="1"/>
</dbReference>
<dbReference type="InterPro" id="IPR051910">
    <property type="entry name" value="ComF/GntX_DNA_util-trans"/>
</dbReference>
<dbReference type="EMBL" id="DXFZ01000087">
    <property type="protein sequence ID" value="HIW96220.1"/>
    <property type="molecule type" value="Genomic_DNA"/>
</dbReference>
<proteinExistence type="predicted"/>